<organism evidence="10 11">
    <name type="scientific">Chloroflexus aurantiacus (strain ATCC 29366 / DSM 635 / J-10-fl)</name>
    <dbReference type="NCBI Taxonomy" id="324602"/>
    <lineage>
        <taxon>Bacteria</taxon>
        <taxon>Bacillati</taxon>
        <taxon>Chloroflexota</taxon>
        <taxon>Chloroflexia</taxon>
        <taxon>Chloroflexales</taxon>
        <taxon>Chloroflexineae</taxon>
        <taxon>Chloroflexaceae</taxon>
        <taxon>Chloroflexus</taxon>
    </lineage>
</organism>
<dbReference type="InterPro" id="IPR020575">
    <property type="entry name" value="Hsp90_N"/>
</dbReference>
<evidence type="ECO:0000256" key="8">
    <source>
        <dbReference type="HAMAP-Rule" id="MF_00505"/>
    </source>
</evidence>
<evidence type="ECO:0000256" key="1">
    <source>
        <dbReference type="ARBA" id="ARBA00004496"/>
    </source>
</evidence>
<dbReference type="Proteomes" id="UP000002008">
    <property type="component" value="Chromosome"/>
</dbReference>
<sequence>MTTEPLTETGRQSHTFKAEVQQVLYILAHSLYTDREIFLRELISNASDAINRVQFEMLTNREVRDPDLEPQITIEVNKEARTLSISDTGIGMTADEMVEHLGTIAQSAARAFVKQAGEGAKQTASEIIGQFGVGFYSVFMVADKVTVVSQSYRPDAPAAMWESSGGDSFTVGPATRERRGTTITLHLKEDATEFADPWRIEQIVRRHSNYVAFPIMLDGRQINARTAIWRKAPRDVTNDEYNGYYRQLTLDSQPPLSFIHISTDAPVDLHAILYIPSRRERGILERRIEGQIKLYSRKVLILEEAKDLLPAYFRFVEGVVDSEDLPLNVSRESVQSGTAGGSPVMQRLRKTLTGRLHKELNELAERDPEKYRTFWKEFGPFIKEGIATDYEHRNDLLKLLRVQTTKSGEEWITLATYKERMIPGQKEIYYLMAASRDAALSSPHLDPLRARDIEVILFTDLMDGFMLSGLREYDGLRLRNIDEGDLDLPGEVERPAPAINDEQFTALAERIAAILGDRLKEVRTSRVLRDSPARLVADEAAFGREMQRIQQVLGQEVQMGPRILELNPAHPLIAALAQRAASNPNDPLLKLAAEQLYDNALLIEGLHRDPAAMAPRILQLLELAAGVNTPQA</sequence>
<comment type="similarity">
    <text evidence="2 8">Belongs to the heat shock protein 90 family.</text>
</comment>
<dbReference type="CDD" id="cd16927">
    <property type="entry name" value="HATPase_Hsp90-like"/>
    <property type="match status" value="1"/>
</dbReference>
<dbReference type="PROSITE" id="PS00298">
    <property type="entry name" value="HSP90"/>
    <property type="match status" value="1"/>
</dbReference>
<dbReference type="Gene3D" id="3.30.230.80">
    <property type="match status" value="1"/>
</dbReference>
<evidence type="ECO:0000256" key="7">
    <source>
        <dbReference type="ARBA" id="ARBA00023186"/>
    </source>
</evidence>
<keyword evidence="4 8" id="KW-0547">Nucleotide-binding</keyword>
<name>A9WJD3_CHLAA</name>
<feature type="binding site" evidence="9">
    <location>
        <position position="87"/>
    </location>
    <ligand>
        <name>ATP</name>
        <dbReference type="ChEBI" id="CHEBI:30616"/>
    </ligand>
</feature>
<proteinExistence type="inferred from homology"/>
<evidence type="ECO:0000256" key="9">
    <source>
        <dbReference type="PIRSR" id="PIRSR002583-1"/>
    </source>
</evidence>
<dbReference type="PANTHER" id="PTHR11528">
    <property type="entry name" value="HEAT SHOCK PROTEIN 90 FAMILY MEMBER"/>
    <property type="match status" value="1"/>
</dbReference>
<evidence type="ECO:0000256" key="6">
    <source>
        <dbReference type="ARBA" id="ARBA00023016"/>
    </source>
</evidence>
<dbReference type="InterPro" id="IPR037196">
    <property type="entry name" value="HSP90_C"/>
</dbReference>
<dbReference type="FunCoup" id="A9WJD3">
    <property type="interactions" value="327"/>
</dbReference>
<evidence type="ECO:0000256" key="2">
    <source>
        <dbReference type="ARBA" id="ARBA00008239"/>
    </source>
</evidence>
<dbReference type="PIRSF" id="PIRSF002583">
    <property type="entry name" value="Hsp90"/>
    <property type="match status" value="1"/>
</dbReference>
<keyword evidence="11" id="KW-1185">Reference proteome</keyword>
<feature type="binding site" evidence="9">
    <location>
        <position position="181"/>
    </location>
    <ligand>
        <name>ATP</name>
        <dbReference type="ChEBI" id="CHEBI:30616"/>
    </ligand>
</feature>
<dbReference type="PRINTS" id="PR00775">
    <property type="entry name" value="HEATSHOCK90"/>
</dbReference>
<dbReference type="STRING" id="324602.Caur_1180"/>
<keyword evidence="5 8" id="KW-0067">ATP-binding</keyword>
<dbReference type="GO" id="GO:0006457">
    <property type="term" value="P:protein folding"/>
    <property type="evidence" value="ECO:0000318"/>
    <property type="project" value="GO_Central"/>
</dbReference>
<feature type="binding site" evidence="9">
    <location>
        <begin position="130"/>
        <end position="135"/>
    </location>
    <ligand>
        <name>ATP</name>
        <dbReference type="ChEBI" id="CHEBI:30616"/>
    </ligand>
</feature>
<dbReference type="RefSeq" id="WP_012257066.1">
    <property type="nucleotide sequence ID" value="NC_010175.1"/>
</dbReference>
<keyword evidence="3 8" id="KW-0963">Cytoplasm</keyword>
<keyword evidence="7 8" id="KW-0143">Chaperone</keyword>
<dbReference type="GO" id="GO:0006974">
    <property type="term" value="P:DNA damage response"/>
    <property type="evidence" value="ECO:0000318"/>
    <property type="project" value="GO_Central"/>
</dbReference>
<comment type="subcellular location">
    <subcellularLocation>
        <location evidence="1 8">Cytoplasm</location>
    </subcellularLocation>
</comment>
<dbReference type="PATRIC" id="fig|324602.8.peg.1351"/>
<dbReference type="GO" id="GO:0051082">
    <property type="term" value="F:unfolded protein binding"/>
    <property type="evidence" value="ECO:0000318"/>
    <property type="project" value="GO_Central"/>
</dbReference>
<dbReference type="InterPro" id="IPR036890">
    <property type="entry name" value="HATPase_C_sf"/>
</dbReference>
<dbReference type="KEGG" id="cau:Caur_1180"/>
<evidence type="ECO:0000313" key="10">
    <source>
        <dbReference type="EMBL" id="ABY34410.1"/>
    </source>
</evidence>
<comment type="subunit">
    <text evidence="8">Homodimer.</text>
</comment>
<dbReference type="FunFam" id="3.30.565.10:FF:000009">
    <property type="entry name" value="Molecular chaperone HtpG"/>
    <property type="match status" value="1"/>
</dbReference>
<comment type="function">
    <text evidence="8">Molecular chaperone. Has ATPase activity.</text>
</comment>
<dbReference type="SUPFAM" id="SSF54211">
    <property type="entry name" value="Ribosomal protein S5 domain 2-like"/>
    <property type="match status" value="1"/>
</dbReference>
<evidence type="ECO:0000256" key="3">
    <source>
        <dbReference type="ARBA" id="ARBA00022490"/>
    </source>
</evidence>
<dbReference type="Pfam" id="PF00183">
    <property type="entry name" value="HSP90"/>
    <property type="match status" value="1"/>
</dbReference>
<dbReference type="HOGENOM" id="CLU_006684_3_0_0"/>
<keyword evidence="6 8" id="KW-0346">Stress response</keyword>
<dbReference type="InterPro" id="IPR001404">
    <property type="entry name" value="Hsp90_fam"/>
</dbReference>
<dbReference type="GO" id="GO:0140662">
    <property type="term" value="F:ATP-dependent protein folding chaperone"/>
    <property type="evidence" value="ECO:0007669"/>
    <property type="project" value="InterPro"/>
</dbReference>
<reference evidence="11" key="1">
    <citation type="journal article" date="2011" name="BMC Genomics">
        <title>Complete genome sequence of the filamentous anoxygenic phototrophic bacterium Chloroflexus aurantiacus.</title>
        <authorList>
            <person name="Tang K.H."/>
            <person name="Barry K."/>
            <person name="Chertkov O."/>
            <person name="Dalin E."/>
            <person name="Han C.S."/>
            <person name="Hauser L.J."/>
            <person name="Honchak B.M."/>
            <person name="Karbach L.E."/>
            <person name="Land M.L."/>
            <person name="Lapidus A."/>
            <person name="Larimer F.W."/>
            <person name="Mikhailova N."/>
            <person name="Pitluck S."/>
            <person name="Pierson B.K."/>
            <person name="Blankenship R.E."/>
        </authorList>
    </citation>
    <scope>NUCLEOTIDE SEQUENCE [LARGE SCALE GENOMIC DNA]</scope>
    <source>
        <strain evidence="11">ATCC 29366 / DSM 635 / J-10-fl</strain>
    </source>
</reference>
<dbReference type="InterPro" id="IPR020568">
    <property type="entry name" value="Ribosomal_Su5_D2-typ_SF"/>
</dbReference>
<dbReference type="GO" id="GO:0005524">
    <property type="term" value="F:ATP binding"/>
    <property type="evidence" value="ECO:0000318"/>
    <property type="project" value="GO_Central"/>
</dbReference>
<evidence type="ECO:0000313" key="11">
    <source>
        <dbReference type="Proteomes" id="UP000002008"/>
    </source>
</evidence>
<feature type="region of interest" description="C" evidence="8">
    <location>
        <begin position="549"/>
        <end position="632"/>
    </location>
</feature>
<feature type="binding site" evidence="9">
    <location>
        <position position="45"/>
    </location>
    <ligand>
        <name>ATP</name>
        <dbReference type="ChEBI" id="CHEBI:30616"/>
    </ligand>
</feature>
<dbReference type="InParanoid" id="A9WJD3"/>
<evidence type="ECO:0000256" key="4">
    <source>
        <dbReference type="ARBA" id="ARBA00022741"/>
    </source>
</evidence>
<evidence type="ECO:0000256" key="5">
    <source>
        <dbReference type="ARBA" id="ARBA00022840"/>
    </source>
</evidence>
<dbReference type="Pfam" id="PF13589">
    <property type="entry name" value="HATPase_c_3"/>
    <property type="match status" value="1"/>
</dbReference>
<protein>
    <recommendedName>
        <fullName evidence="8">Chaperone protein HtpG</fullName>
    </recommendedName>
    <alternativeName>
        <fullName evidence="8">Heat shock protein HtpG</fullName>
    </alternativeName>
    <alternativeName>
        <fullName evidence="8">High temperature protein G</fullName>
    </alternativeName>
</protein>
<dbReference type="EMBL" id="CP000909">
    <property type="protein sequence ID" value="ABY34410.1"/>
    <property type="molecule type" value="Genomic_DNA"/>
</dbReference>
<dbReference type="eggNOG" id="COG0326">
    <property type="taxonomic scope" value="Bacteria"/>
</dbReference>
<dbReference type="EnsemblBacteria" id="ABY34410">
    <property type="protein sequence ID" value="ABY34410"/>
    <property type="gene ID" value="Caur_1180"/>
</dbReference>
<dbReference type="SUPFAM" id="SSF55874">
    <property type="entry name" value="ATPase domain of HSP90 chaperone/DNA topoisomerase II/histidine kinase"/>
    <property type="match status" value="1"/>
</dbReference>
<feature type="binding site" evidence="9">
    <location>
        <position position="41"/>
    </location>
    <ligand>
        <name>ATP</name>
        <dbReference type="ChEBI" id="CHEBI:30616"/>
    </ligand>
</feature>
<dbReference type="GO" id="GO:0016887">
    <property type="term" value="F:ATP hydrolysis activity"/>
    <property type="evidence" value="ECO:0000318"/>
    <property type="project" value="GO_Central"/>
</dbReference>
<dbReference type="InterPro" id="IPR019805">
    <property type="entry name" value="Heat_shock_protein_90_CS"/>
</dbReference>
<comment type="caution">
    <text evidence="8">Lacks conserved residue(s) required for the propagation of feature annotation.</text>
</comment>
<gene>
    <name evidence="8" type="primary">htpG</name>
    <name evidence="10" type="ordered locus">Caur_1180</name>
</gene>
<dbReference type="HAMAP" id="MF_00505">
    <property type="entry name" value="HSP90"/>
    <property type="match status" value="1"/>
</dbReference>
<dbReference type="NCBIfam" id="NF003555">
    <property type="entry name" value="PRK05218.1"/>
    <property type="match status" value="1"/>
</dbReference>
<dbReference type="GO" id="GO:0009408">
    <property type="term" value="P:response to heat"/>
    <property type="evidence" value="ECO:0000318"/>
    <property type="project" value="GO_Central"/>
</dbReference>
<dbReference type="AlphaFoldDB" id="A9WJD3"/>
<dbReference type="Gene3D" id="3.40.50.11260">
    <property type="match status" value="1"/>
</dbReference>
<accession>A9WJD3</accession>
<dbReference type="SUPFAM" id="SSF110942">
    <property type="entry name" value="HSP90 C-terminal domain"/>
    <property type="match status" value="1"/>
</dbReference>
<feature type="region of interest" description="A; substrate-binding" evidence="8">
    <location>
        <begin position="1"/>
        <end position="331"/>
    </location>
</feature>
<dbReference type="GO" id="GO:0005829">
    <property type="term" value="C:cytosol"/>
    <property type="evidence" value="ECO:0000318"/>
    <property type="project" value="GO_Central"/>
</dbReference>
<feature type="binding site" evidence="9">
    <location>
        <position position="331"/>
    </location>
    <ligand>
        <name>ATP</name>
        <dbReference type="ChEBI" id="CHEBI:30616"/>
    </ligand>
</feature>
<dbReference type="Gene3D" id="1.20.120.790">
    <property type="entry name" value="Heat shock protein 90, C-terminal domain"/>
    <property type="match status" value="1"/>
</dbReference>
<feature type="binding site" evidence="9">
    <location>
        <position position="92"/>
    </location>
    <ligand>
        <name>ATP</name>
        <dbReference type="ChEBI" id="CHEBI:30616"/>
    </ligand>
</feature>
<dbReference type="Gene3D" id="3.30.565.10">
    <property type="entry name" value="Histidine kinase-like ATPase, C-terminal domain"/>
    <property type="match status" value="1"/>
</dbReference>